<dbReference type="InterPro" id="IPR015943">
    <property type="entry name" value="WD40/YVTN_repeat-like_dom_sf"/>
</dbReference>
<keyword evidence="3" id="KW-1185">Reference proteome</keyword>
<evidence type="ECO:0000313" key="3">
    <source>
        <dbReference type="Proteomes" id="UP001209540"/>
    </source>
</evidence>
<accession>A0AAD5PMN5</accession>
<evidence type="ECO:0000313" key="2">
    <source>
        <dbReference type="EMBL" id="KAI9278729.1"/>
    </source>
</evidence>
<protein>
    <submittedName>
        <fullName evidence="2">Lactonase, 7-bladed beta-propeller-domain-containing protein</fullName>
    </submittedName>
</protein>
<sequence>MPVYVSGYTDNGGQGIYKYEWSKDGQLTGGELAAKAEAPSYFTIKRDTNMLYAVSELTDFQGTGGGTVIAFERNPNDGSLTEINEEATYGASPCYAVTDNDNIYTANYMSGSISVLPVSSDGVSPLGYMLNHTAAATGGVPDRQEAAHAHSFDFIDDTWAISCDLGTDQTIVYKRSEDGKKLEETGSFQFPNGTGPRHAAISRNKKHVYVLSELDSNVYVLNFDSKTGTLTQVEHHDADPAGPVDGGAEIELSPDGRFLYASVRFVNLITVFKIDQHSGKLTLVDSQSSGGDHPRQFKIDPSGRFLLVGNMNSDNIVIFKINQKTGVLEDPVTIDHPQPTCIKFWI</sequence>
<dbReference type="Gene3D" id="2.130.10.10">
    <property type="entry name" value="YVTN repeat-like/Quinoprotein amine dehydrogenase"/>
    <property type="match status" value="1"/>
</dbReference>
<dbReference type="InterPro" id="IPR011048">
    <property type="entry name" value="Haem_d1_sf"/>
</dbReference>
<reference evidence="2" key="2">
    <citation type="submission" date="2023-02" db="EMBL/GenBank/DDBJ databases">
        <authorList>
            <consortium name="DOE Joint Genome Institute"/>
            <person name="Mondo S.J."/>
            <person name="Chang Y."/>
            <person name="Wang Y."/>
            <person name="Ahrendt S."/>
            <person name="Andreopoulos W."/>
            <person name="Barry K."/>
            <person name="Beard J."/>
            <person name="Benny G.L."/>
            <person name="Blankenship S."/>
            <person name="Bonito G."/>
            <person name="Cuomo C."/>
            <person name="Desiro A."/>
            <person name="Gervers K.A."/>
            <person name="Hundley H."/>
            <person name="Kuo A."/>
            <person name="LaButti K."/>
            <person name="Lang B.F."/>
            <person name="Lipzen A."/>
            <person name="O'Donnell K."/>
            <person name="Pangilinan J."/>
            <person name="Reynolds N."/>
            <person name="Sandor L."/>
            <person name="Smith M.W."/>
            <person name="Tsang A."/>
            <person name="Grigoriev I.V."/>
            <person name="Stajich J.E."/>
            <person name="Spatafora J.W."/>
        </authorList>
    </citation>
    <scope>NUCLEOTIDE SEQUENCE</scope>
    <source>
        <strain evidence="2">RSA 2281</strain>
    </source>
</reference>
<comment type="similarity">
    <text evidence="1">Belongs to the cycloisomerase 2 family.</text>
</comment>
<dbReference type="Proteomes" id="UP001209540">
    <property type="component" value="Unassembled WGS sequence"/>
</dbReference>
<dbReference type="GO" id="GO:0005829">
    <property type="term" value="C:cytosol"/>
    <property type="evidence" value="ECO:0007669"/>
    <property type="project" value="TreeGrafter"/>
</dbReference>
<organism evidence="2 3">
    <name type="scientific">Phascolomyces articulosus</name>
    <dbReference type="NCBI Taxonomy" id="60185"/>
    <lineage>
        <taxon>Eukaryota</taxon>
        <taxon>Fungi</taxon>
        <taxon>Fungi incertae sedis</taxon>
        <taxon>Mucoromycota</taxon>
        <taxon>Mucoromycotina</taxon>
        <taxon>Mucoromycetes</taxon>
        <taxon>Mucorales</taxon>
        <taxon>Lichtheimiaceae</taxon>
        <taxon>Phascolomyces</taxon>
    </lineage>
</organism>
<name>A0AAD5PMN5_9FUNG</name>
<gene>
    <name evidence="2" type="ORF">BDA99DRAFT_492977</name>
</gene>
<comment type="caution">
    <text evidence="2">The sequence shown here is derived from an EMBL/GenBank/DDBJ whole genome shotgun (WGS) entry which is preliminary data.</text>
</comment>
<dbReference type="GO" id="GO:0017057">
    <property type="term" value="F:6-phosphogluconolactonase activity"/>
    <property type="evidence" value="ECO:0007669"/>
    <property type="project" value="TreeGrafter"/>
</dbReference>
<proteinExistence type="inferred from homology"/>
<evidence type="ECO:0000256" key="1">
    <source>
        <dbReference type="ARBA" id="ARBA00005564"/>
    </source>
</evidence>
<dbReference type="EMBL" id="JAIXMP010000001">
    <property type="protein sequence ID" value="KAI9278729.1"/>
    <property type="molecule type" value="Genomic_DNA"/>
</dbReference>
<dbReference type="AlphaFoldDB" id="A0AAD5PMN5"/>
<dbReference type="InterPro" id="IPR019405">
    <property type="entry name" value="Lactonase_7-beta_prop"/>
</dbReference>
<reference evidence="2" key="1">
    <citation type="journal article" date="2022" name="IScience">
        <title>Evolution of zygomycete secretomes and the origins of terrestrial fungal ecologies.</title>
        <authorList>
            <person name="Chang Y."/>
            <person name="Wang Y."/>
            <person name="Mondo S."/>
            <person name="Ahrendt S."/>
            <person name="Andreopoulos W."/>
            <person name="Barry K."/>
            <person name="Beard J."/>
            <person name="Benny G.L."/>
            <person name="Blankenship S."/>
            <person name="Bonito G."/>
            <person name="Cuomo C."/>
            <person name="Desiro A."/>
            <person name="Gervers K.A."/>
            <person name="Hundley H."/>
            <person name="Kuo A."/>
            <person name="LaButti K."/>
            <person name="Lang B.F."/>
            <person name="Lipzen A."/>
            <person name="O'Donnell K."/>
            <person name="Pangilinan J."/>
            <person name="Reynolds N."/>
            <person name="Sandor L."/>
            <person name="Smith M.E."/>
            <person name="Tsang A."/>
            <person name="Grigoriev I.V."/>
            <person name="Stajich J.E."/>
            <person name="Spatafora J.W."/>
        </authorList>
    </citation>
    <scope>NUCLEOTIDE SEQUENCE</scope>
    <source>
        <strain evidence="2">RSA 2281</strain>
    </source>
</reference>
<dbReference type="PANTHER" id="PTHR30344:SF1">
    <property type="entry name" value="6-PHOSPHOGLUCONOLACTONASE"/>
    <property type="match status" value="1"/>
</dbReference>
<dbReference type="InterPro" id="IPR050282">
    <property type="entry name" value="Cycloisomerase_2"/>
</dbReference>
<dbReference type="Pfam" id="PF10282">
    <property type="entry name" value="Lactonase"/>
    <property type="match status" value="1"/>
</dbReference>
<dbReference type="SUPFAM" id="SSF51004">
    <property type="entry name" value="C-terminal (heme d1) domain of cytochrome cd1-nitrite reductase"/>
    <property type="match status" value="1"/>
</dbReference>
<dbReference type="PANTHER" id="PTHR30344">
    <property type="entry name" value="6-PHOSPHOGLUCONOLACTONASE-RELATED"/>
    <property type="match status" value="1"/>
</dbReference>